<reference evidence="1 2" key="1">
    <citation type="submission" date="2020-05" db="EMBL/GenBank/DDBJ databases">
        <title>Complete closed genome sequence of Defluviicoccus vanus.</title>
        <authorList>
            <person name="Bessarab I."/>
            <person name="Arumugam K."/>
            <person name="Maszenan A.M."/>
            <person name="Seviour R.J."/>
            <person name="Williams R.B."/>
        </authorList>
    </citation>
    <scope>NUCLEOTIDE SEQUENCE [LARGE SCALE GENOMIC DNA]</scope>
    <source>
        <strain evidence="1 2">Ben 114</strain>
    </source>
</reference>
<accession>A0A7H1MYH7</accession>
<dbReference type="EMBL" id="CP053923">
    <property type="protein sequence ID" value="QNT68513.1"/>
    <property type="molecule type" value="Genomic_DNA"/>
</dbReference>
<dbReference type="SUPFAM" id="SSF143880">
    <property type="entry name" value="NE0471 N-terminal domain-like"/>
    <property type="match status" value="1"/>
</dbReference>
<dbReference type="Gene3D" id="3.30.2020.10">
    <property type="entry name" value="NE0471-like N-terminal domain"/>
    <property type="match status" value="1"/>
</dbReference>
<gene>
    <name evidence="1" type="ORF">HQ394_02955</name>
</gene>
<dbReference type="InterPro" id="IPR036782">
    <property type="entry name" value="NE0471-like_N"/>
</dbReference>
<dbReference type="Proteomes" id="UP000516369">
    <property type="component" value="Chromosome"/>
</dbReference>
<evidence type="ECO:0000313" key="2">
    <source>
        <dbReference type="Proteomes" id="UP000516369"/>
    </source>
</evidence>
<evidence type="ECO:0000313" key="1">
    <source>
        <dbReference type="EMBL" id="QNT68513.1"/>
    </source>
</evidence>
<proteinExistence type="predicted"/>
<sequence length="82" mass="9061">MLFEQNECALIDLSDFVATGEVTAPLRADPDVFVSALRVVDDGEAIGWPGDVEIDADALWYNAHPEDWERDYGALRLQGHAT</sequence>
<dbReference type="AlphaFoldDB" id="A0A7H1MYH7"/>
<dbReference type="KEGG" id="dvn:HQ394_02955"/>
<protein>
    <submittedName>
        <fullName evidence="1">DUF2442 domain-containing protein</fullName>
    </submittedName>
</protein>
<keyword evidence="2" id="KW-1185">Reference proteome</keyword>
<name>A0A7H1MYH7_9PROT</name>
<organism evidence="1 2">
    <name type="scientific">Defluviicoccus vanus</name>
    <dbReference type="NCBI Taxonomy" id="111831"/>
    <lineage>
        <taxon>Bacteria</taxon>
        <taxon>Pseudomonadati</taxon>
        <taxon>Pseudomonadota</taxon>
        <taxon>Alphaproteobacteria</taxon>
        <taxon>Rhodospirillales</taxon>
        <taxon>Rhodospirillaceae</taxon>
        <taxon>Defluviicoccus</taxon>
    </lineage>
</organism>